<dbReference type="EMBL" id="JAVFKD010000001">
    <property type="protein sequence ID" value="KAK5998699.1"/>
    <property type="molecule type" value="Genomic_DNA"/>
</dbReference>
<name>A0ABR0T2Q6_9HYPO</name>
<reference evidence="1 2" key="1">
    <citation type="submission" date="2024-01" db="EMBL/GenBank/DDBJ databases">
        <title>Complete genome of Cladobotryum mycophilum ATHUM6906.</title>
        <authorList>
            <person name="Christinaki A.C."/>
            <person name="Myridakis A.I."/>
            <person name="Kouvelis V.N."/>
        </authorList>
    </citation>
    <scope>NUCLEOTIDE SEQUENCE [LARGE SCALE GENOMIC DNA]</scope>
    <source>
        <strain evidence="1 2">ATHUM6906</strain>
    </source>
</reference>
<sequence length="264" mass="29136">MDRMRFIPGKEAKDEIFDAKGRIFFSRECAISYADEYVMKAPNLGGSQLSILYQTMLACMSEGEQVDILFGLRSPDPAQGQEVYPSGEDVGHTWAILKTPDGKEKHLWEVGRRTPALGDAYAARAFNAYRTAMAGFLGEQPPEPFPIDPSTVTVPGPFNDKPVISRALSPSNLYYASSRMWYFIDLSPPGDINEPAMLTRPMRAFDALILAACLTLANGTPPLVFAVRNSLEGLGKMPADFTRAYFEADETLDEPPAEKPLLIM</sequence>
<gene>
    <name evidence="1" type="ORF">PT974_01081</name>
</gene>
<organism evidence="1 2">
    <name type="scientific">Cladobotryum mycophilum</name>
    <dbReference type="NCBI Taxonomy" id="491253"/>
    <lineage>
        <taxon>Eukaryota</taxon>
        <taxon>Fungi</taxon>
        <taxon>Dikarya</taxon>
        <taxon>Ascomycota</taxon>
        <taxon>Pezizomycotina</taxon>
        <taxon>Sordariomycetes</taxon>
        <taxon>Hypocreomycetidae</taxon>
        <taxon>Hypocreales</taxon>
        <taxon>Hypocreaceae</taxon>
        <taxon>Cladobotryum</taxon>
    </lineage>
</organism>
<protein>
    <submittedName>
        <fullName evidence="1">Uncharacterized protein</fullName>
    </submittedName>
</protein>
<accession>A0ABR0T2Q6</accession>
<dbReference type="Proteomes" id="UP001338125">
    <property type="component" value="Unassembled WGS sequence"/>
</dbReference>
<keyword evidence="2" id="KW-1185">Reference proteome</keyword>
<comment type="caution">
    <text evidence="1">The sequence shown here is derived from an EMBL/GenBank/DDBJ whole genome shotgun (WGS) entry which is preliminary data.</text>
</comment>
<evidence type="ECO:0000313" key="1">
    <source>
        <dbReference type="EMBL" id="KAK5998699.1"/>
    </source>
</evidence>
<evidence type="ECO:0000313" key="2">
    <source>
        <dbReference type="Proteomes" id="UP001338125"/>
    </source>
</evidence>
<proteinExistence type="predicted"/>